<dbReference type="InterPro" id="IPR013581">
    <property type="entry name" value="PDR_assoc"/>
</dbReference>
<reference evidence="3" key="1">
    <citation type="journal article" date="2019" name="Gigascience">
        <title>De novo genome assembly of the endangered Acer yangbiense, a plant species with extremely small populations endemic to Yunnan Province, China.</title>
        <authorList>
            <person name="Yang J."/>
            <person name="Wariss H.M."/>
            <person name="Tao L."/>
            <person name="Zhang R."/>
            <person name="Yun Q."/>
            <person name="Hollingsworth P."/>
            <person name="Dao Z."/>
            <person name="Luo G."/>
            <person name="Guo H."/>
            <person name="Ma Y."/>
            <person name="Sun W."/>
        </authorList>
    </citation>
    <scope>NUCLEOTIDE SEQUENCE [LARGE SCALE GENOMIC DNA]</scope>
    <source>
        <strain evidence="3">cv. Malutang</strain>
    </source>
</reference>
<evidence type="ECO:0000313" key="3">
    <source>
        <dbReference type="Proteomes" id="UP000323000"/>
    </source>
</evidence>
<proteinExistence type="predicted"/>
<feature type="domain" description="Plant PDR ABC transporter associated" evidence="1">
    <location>
        <begin position="40"/>
        <end position="72"/>
    </location>
</feature>
<organism evidence="2 3">
    <name type="scientific">Acer yangbiense</name>
    <dbReference type="NCBI Taxonomy" id="1000413"/>
    <lineage>
        <taxon>Eukaryota</taxon>
        <taxon>Viridiplantae</taxon>
        <taxon>Streptophyta</taxon>
        <taxon>Embryophyta</taxon>
        <taxon>Tracheophyta</taxon>
        <taxon>Spermatophyta</taxon>
        <taxon>Magnoliopsida</taxon>
        <taxon>eudicotyledons</taxon>
        <taxon>Gunneridae</taxon>
        <taxon>Pentapetalae</taxon>
        <taxon>rosids</taxon>
        <taxon>malvids</taxon>
        <taxon>Sapindales</taxon>
        <taxon>Sapindaceae</taxon>
        <taxon>Hippocastanoideae</taxon>
        <taxon>Acereae</taxon>
        <taxon>Acer</taxon>
    </lineage>
</organism>
<keyword evidence="3" id="KW-1185">Reference proteome</keyword>
<dbReference type="EMBL" id="VAHF01000007">
    <property type="protein sequence ID" value="TXG58318.1"/>
    <property type="molecule type" value="Genomic_DNA"/>
</dbReference>
<dbReference type="Pfam" id="PF08370">
    <property type="entry name" value="PDR_assoc"/>
    <property type="match status" value="1"/>
</dbReference>
<sequence length="72" mass="7762">MNDQIPPPPPADSVSIFEPLALQSASSMSLLATEPIPDLSSDAKTIGKLLLKSKSFFTKDYMFWVCVGALFG</sequence>
<protein>
    <recommendedName>
        <fullName evidence="1">Plant PDR ABC transporter associated domain-containing protein</fullName>
    </recommendedName>
</protein>
<evidence type="ECO:0000313" key="2">
    <source>
        <dbReference type="EMBL" id="TXG58318.1"/>
    </source>
</evidence>
<dbReference type="Proteomes" id="UP000323000">
    <property type="component" value="Chromosome 7"/>
</dbReference>
<comment type="caution">
    <text evidence="2">The sequence shown here is derived from an EMBL/GenBank/DDBJ whole genome shotgun (WGS) entry which is preliminary data.</text>
</comment>
<gene>
    <name evidence="2" type="ORF">EZV62_016147</name>
</gene>
<evidence type="ECO:0000259" key="1">
    <source>
        <dbReference type="Pfam" id="PF08370"/>
    </source>
</evidence>
<dbReference type="AlphaFoldDB" id="A0A5C7HNG7"/>
<accession>A0A5C7HNG7</accession>
<name>A0A5C7HNG7_9ROSI</name>